<dbReference type="PANTHER" id="PTHR43204">
    <property type="entry name" value="ABC TRANSPORTER I FAMILY MEMBER 6, CHLOROPLASTIC"/>
    <property type="match status" value="1"/>
</dbReference>
<dbReference type="Pfam" id="PF00005">
    <property type="entry name" value="ABC_tran"/>
    <property type="match status" value="1"/>
</dbReference>
<gene>
    <name evidence="5" type="primary">sufC</name>
    <name evidence="5" type="ORF">E6K81_07860</name>
</gene>
<keyword evidence="2" id="KW-0547">Nucleotide-binding</keyword>
<dbReference type="InterPro" id="IPR003593">
    <property type="entry name" value="AAA+_ATPase"/>
</dbReference>
<evidence type="ECO:0000259" key="4">
    <source>
        <dbReference type="PROSITE" id="PS50893"/>
    </source>
</evidence>
<evidence type="ECO:0000256" key="1">
    <source>
        <dbReference type="ARBA" id="ARBA00006216"/>
    </source>
</evidence>
<dbReference type="SUPFAM" id="SSF52540">
    <property type="entry name" value="P-loop containing nucleoside triphosphate hydrolases"/>
    <property type="match status" value="1"/>
</dbReference>
<protein>
    <submittedName>
        <fullName evidence="5">Fe-S cluster assembly ATPase SufC</fullName>
    </submittedName>
</protein>
<dbReference type="InterPro" id="IPR027417">
    <property type="entry name" value="P-loop_NTPase"/>
</dbReference>
<dbReference type="InterPro" id="IPR010230">
    <property type="entry name" value="FeS-cluster_ATPase_SufC"/>
</dbReference>
<dbReference type="InterPro" id="IPR017871">
    <property type="entry name" value="ABC_transporter-like_CS"/>
</dbReference>
<comment type="similarity">
    <text evidence="1">Belongs to the ABC transporter superfamily. Ycf16 family.</text>
</comment>
<dbReference type="GO" id="GO:0016887">
    <property type="term" value="F:ATP hydrolysis activity"/>
    <property type="evidence" value="ECO:0007669"/>
    <property type="project" value="InterPro"/>
</dbReference>
<dbReference type="Gene3D" id="3.40.50.300">
    <property type="entry name" value="P-loop containing nucleotide triphosphate hydrolases"/>
    <property type="match status" value="1"/>
</dbReference>
<dbReference type="AlphaFoldDB" id="A0A538U8S5"/>
<sequence>MSYAPELVIKDLHVGIEGKEILKGLSLEVGKGEIHALMGPNGSGKSTLANTLMGHPKYEVTSGEILFKGESVLEMETDARARAGLFMAFQYPVAIPGVTVANFLRTALNARLAPPETNGGGAMPHKRGIAPKEFRAMLKERMGLLKMDESFAGRYLNDGFSGGEKKRAEILQMAILKPEIAIMDETDSGLDIDALRVVSDGVNALAGPAMGVLVITHYNRILNYIKPDKVHVMVDGRIQVSGGADLALKLESQGYDWVRDGQEVELS</sequence>
<accession>A0A538U8S5</accession>
<dbReference type="NCBIfam" id="TIGR01978">
    <property type="entry name" value="sufC"/>
    <property type="match status" value="1"/>
</dbReference>
<organism evidence="5 6">
    <name type="scientific">Eiseniibacteriota bacterium</name>
    <dbReference type="NCBI Taxonomy" id="2212470"/>
    <lineage>
        <taxon>Bacteria</taxon>
        <taxon>Candidatus Eiseniibacteriota</taxon>
    </lineage>
</organism>
<feature type="domain" description="ABC transporter" evidence="4">
    <location>
        <begin position="7"/>
        <end position="260"/>
    </location>
</feature>
<reference evidence="5 6" key="1">
    <citation type="journal article" date="2019" name="Nat. Microbiol.">
        <title>Mediterranean grassland soil C-N compound turnover is dependent on rainfall and depth, and is mediated by genomically divergent microorganisms.</title>
        <authorList>
            <person name="Diamond S."/>
            <person name="Andeer P.F."/>
            <person name="Li Z."/>
            <person name="Crits-Christoph A."/>
            <person name="Burstein D."/>
            <person name="Anantharaman K."/>
            <person name="Lane K.R."/>
            <person name="Thomas B.C."/>
            <person name="Pan C."/>
            <person name="Northen T.R."/>
            <person name="Banfield J.F."/>
        </authorList>
    </citation>
    <scope>NUCLEOTIDE SEQUENCE [LARGE SCALE GENOMIC DNA]</scope>
    <source>
        <strain evidence="5">WS_11</strain>
    </source>
</reference>
<evidence type="ECO:0000313" key="6">
    <source>
        <dbReference type="Proteomes" id="UP000319771"/>
    </source>
</evidence>
<dbReference type="Proteomes" id="UP000319771">
    <property type="component" value="Unassembled WGS sequence"/>
</dbReference>
<dbReference type="InterPro" id="IPR003439">
    <property type="entry name" value="ABC_transporter-like_ATP-bd"/>
</dbReference>
<evidence type="ECO:0000256" key="2">
    <source>
        <dbReference type="ARBA" id="ARBA00022741"/>
    </source>
</evidence>
<dbReference type="CDD" id="cd03217">
    <property type="entry name" value="ABC_FeS_Assembly"/>
    <property type="match status" value="1"/>
</dbReference>
<dbReference type="PROSITE" id="PS50893">
    <property type="entry name" value="ABC_TRANSPORTER_2"/>
    <property type="match status" value="1"/>
</dbReference>
<dbReference type="SMART" id="SM00382">
    <property type="entry name" value="AAA"/>
    <property type="match status" value="1"/>
</dbReference>
<evidence type="ECO:0000313" key="5">
    <source>
        <dbReference type="EMBL" id="TMQ72296.1"/>
    </source>
</evidence>
<proteinExistence type="inferred from homology"/>
<dbReference type="PROSITE" id="PS00211">
    <property type="entry name" value="ABC_TRANSPORTER_1"/>
    <property type="match status" value="1"/>
</dbReference>
<name>A0A538U8S5_UNCEI</name>
<dbReference type="PANTHER" id="PTHR43204:SF1">
    <property type="entry name" value="ABC TRANSPORTER I FAMILY MEMBER 6, CHLOROPLASTIC"/>
    <property type="match status" value="1"/>
</dbReference>
<evidence type="ECO:0000256" key="3">
    <source>
        <dbReference type="ARBA" id="ARBA00022840"/>
    </source>
</evidence>
<comment type="caution">
    <text evidence="5">The sequence shown here is derived from an EMBL/GenBank/DDBJ whole genome shotgun (WGS) entry which is preliminary data.</text>
</comment>
<keyword evidence="3" id="KW-0067">ATP-binding</keyword>
<dbReference type="GO" id="GO:0005524">
    <property type="term" value="F:ATP binding"/>
    <property type="evidence" value="ECO:0007669"/>
    <property type="project" value="UniProtKB-KW"/>
</dbReference>
<dbReference type="EMBL" id="VBPB01000113">
    <property type="protein sequence ID" value="TMQ72296.1"/>
    <property type="molecule type" value="Genomic_DNA"/>
</dbReference>